<gene>
    <name evidence="4" type="ORF">SINC0208_LOCUS14909</name>
</gene>
<dbReference type="InterPro" id="IPR016024">
    <property type="entry name" value="ARM-type_fold"/>
</dbReference>
<protein>
    <recommendedName>
        <fullName evidence="1">Protein SDA1</fullName>
    </recommendedName>
</protein>
<comment type="similarity">
    <text evidence="1">Belongs to the SDA1 family.</text>
</comment>
<name>A0A7S3IYU4_9SPIT</name>
<keyword evidence="1" id="KW-0539">Nucleus</keyword>
<dbReference type="GO" id="GO:0000055">
    <property type="term" value="P:ribosomal large subunit export from nucleus"/>
    <property type="evidence" value="ECO:0007669"/>
    <property type="project" value="UniProtKB-UniRule"/>
</dbReference>
<dbReference type="PANTHER" id="PTHR12730:SF0">
    <property type="entry name" value="PROTEIN SDA1 HOMOLOG"/>
    <property type="match status" value="1"/>
</dbReference>
<feature type="region of interest" description="Disordered" evidence="2">
    <location>
        <begin position="605"/>
        <end position="629"/>
    </location>
</feature>
<reference evidence="4" key="1">
    <citation type="submission" date="2021-01" db="EMBL/GenBank/DDBJ databases">
        <authorList>
            <person name="Corre E."/>
            <person name="Pelletier E."/>
            <person name="Niang G."/>
            <person name="Scheremetjew M."/>
            <person name="Finn R."/>
            <person name="Kale V."/>
            <person name="Holt S."/>
            <person name="Cochrane G."/>
            <person name="Meng A."/>
            <person name="Brown T."/>
            <person name="Cohen L."/>
        </authorList>
    </citation>
    <scope>NUCLEOTIDE SEQUENCE</scope>
    <source>
        <strain evidence="4">S3</strain>
    </source>
</reference>
<keyword evidence="1" id="KW-0690">Ribosome biogenesis</keyword>
<feature type="region of interest" description="Disordered" evidence="2">
    <location>
        <begin position="434"/>
        <end position="518"/>
    </location>
</feature>
<keyword evidence="1" id="KW-0653">Protein transport</keyword>
<feature type="compositionally biased region" description="Basic residues" evidence="2">
    <location>
        <begin position="605"/>
        <end position="618"/>
    </location>
</feature>
<feature type="compositionally biased region" description="Acidic residues" evidence="2">
    <location>
        <begin position="493"/>
        <end position="517"/>
    </location>
</feature>
<proteinExistence type="inferred from homology"/>
<keyword evidence="1" id="KW-0813">Transport</keyword>
<dbReference type="InterPro" id="IPR012977">
    <property type="entry name" value="SDA1_N"/>
</dbReference>
<comment type="subcellular location">
    <subcellularLocation>
        <location evidence="1">Nucleus</location>
        <location evidence="1">Nucleolus</location>
    </subcellularLocation>
</comment>
<dbReference type="Pfam" id="PF08158">
    <property type="entry name" value="SDA1_HEAT"/>
    <property type="match status" value="1"/>
</dbReference>
<dbReference type="GO" id="GO:0042273">
    <property type="term" value="P:ribosomal large subunit biogenesis"/>
    <property type="evidence" value="ECO:0007669"/>
    <property type="project" value="UniProtKB-UniRule"/>
</dbReference>
<accession>A0A7S3IYU4</accession>
<dbReference type="EMBL" id="HBIH01037254">
    <property type="protein sequence ID" value="CAE0334270.1"/>
    <property type="molecule type" value="Transcribed_RNA"/>
</dbReference>
<evidence type="ECO:0000313" key="4">
    <source>
        <dbReference type="EMBL" id="CAE0334270.1"/>
    </source>
</evidence>
<feature type="compositionally biased region" description="Basic and acidic residues" evidence="2">
    <location>
        <begin position="619"/>
        <end position="629"/>
    </location>
</feature>
<dbReference type="GO" id="GO:0005730">
    <property type="term" value="C:nucleolus"/>
    <property type="evidence" value="ECO:0007669"/>
    <property type="project" value="UniProtKB-SubCell"/>
</dbReference>
<dbReference type="GO" id="GO:0015031">
    <property type="term" value="P:protein transport"/>
    <property type="evidence" value="ECO:0007669"/>
    <property type="project" value="UniProtKB-KW"/>
</dbReference>
<feature type="compositionally biased region" description="Basic and acidic residues" evidence="2">
    <location>
        <begin position="91"/>
        <end position="103"/>
    </location>
</feature>
<sequence>MVQPPNEGPPRRSLNVMIELYKRKIWNDDKTVNVISEGCFSNNPKIVVSACKFFLTLDYDYDSDSDSEEDEHKKDKIALLKERTKSKKMTKNRESKLDRAIKQEKRKQNRKGLVKFSTDFLPIDLIFDPPAFTEKLFSKLKKSNDIYEVKLYMLRLISRMIGRHKIQLLQFYPNLIRYLNSHNKDKIGEIFAMVIESCHNLIPPETIRPVLEKIISNYVTEYCNNSNITVGLNAIREILMRMPLALDEGQIEYLCSFRTFKNKSVSAAAKSLVNYFRDVCPELLPKKMRGRFTTIDEENALENMAFGAERVNFDIDGIDLLKKVEKIDHDVNLATERILDDKDLKKIKILQLKEGVKRVDRHGFKDAAEGRDTEVDAARDAIRSEYYHKLVELMSKRRNVPYVNTDEAMGSEDDSDAEEGEAELEDGYMAAEEGEAEMDDEEGEMEDDEEAEGADEWVSGGEEDSDGSDIPEAVPIDRNTTVNVNHEHKESDVSDISDVDVDDYSSSEDYDSDDLDVDTTANPHGFVFSNMLNTYSHSRKERIALMREDYDKESWRDKFKKKKQSKNIGKSERVHQKNKPFMMIKQKKIHALHDNMKKLNERKRTTKRFLGHYSKATKQRLESKKKGNK</sequence>
<organism evidence="4">
    <name type="scientific">Strombidium inclinatum</name>
    <dbReference type="NCBI Taxonomy" id="197538"/>
    <lineage>
        <taxon>Eukaryota</taxon>
        <taxon>Sar</taxon>
        <taxon>Alveolata</taxon>
        <taxon>Ciliophora</taxon>
        <taxon>Intramacronucleata</taxon>
        <taxon>Spirotrichea</taxon>
        <taxon>Oligotrichia</taxon>
        <taxon>Strombidiidae</taxon>
        <taxon>Strombidium</taxon>
    </lineage>
</organism>
<comment type="function">
    <text evidence="1">Required for 60S pre-ribosomal subunits export to the cytoplasm.</text>
</comment>
<feature type="compositionally biased region" description="Acidic residues" evidence="2">
    <location>
        <begin position="434"/>
        <end position="469"/>
    </location>
</feature>
<evidence type="ECO:0000256" key="1">
    <source>
        <dbReference type="RuleBase" id="RU365057"/>
    </source>
</evidence>
<dbReference type="InterPro" id="IPR027312">
    <property type="entry name" value="Sda1"/>
</dbReference>
<dbReference type="SUPFAM" id="SSF48371">
    <property type="entry name" value="ARM repeat"/>
    <property type="match status" value="1"/>
</dbReference>
<evidence type="ECO:0000256" key="2">
    <source>
        <dbReference type="SAM" id="MobiDB-lite"/>
    </source>
</evidence>
<evidence type="ECO:0000259" key="3">
    <source>
        <dbReference type="Pfam" id="PF08158"/>
    </source>
</evidence>
<feature type="domain" description="SDA1 N-terminal" evidence="3">
    <location>
        <begin position="4"/>
        <end position="260"/>
    </location>
</feature>
<dbReference type="PANTHER" id="PTHR12730">
    <property type="entry name" value="HSDA/SDA1-RELATED"/>
    <property type="match status" value="1"/>
</dbReference>
<dbReference type="AlphaFoldDB" id="A0A7S3IYU4"/>
<feature type="region of interest" description="Disordered" evidence="2">
    <location>
        <begin position="85"/>
        <end position="104"/>
    </location>
</feature>